<dbReference type="PANTHER" id="PTHR33116">
    <property type="entry name" value="REVERSE TRANSCRIPTASE ZINC-BINDING DOMAIN-CONTAINING PROTEIN-RELATED-RELATED"/>
    <property type="match status" value="1"/>
</dbReference>
<keyword evidence="2" id="KW-1185">Reference proteome</keyword>
<dbReference type="STRING" id="35608.A0A2U1LX01"/>
<reference evidence="1 2" key="1">
    <citation type="journal article" date="2018" name="Mol. Plant">
        <title>The genome of Artemisia annua provides insight into the evolution of Asteraceae family and artemisinin biosynthesis.</title>
        <authorList>
            <person name="Shen Q."/>
            <person name="Zhang L."/>
            <person name="Liao Z."/>
            <person name="Wang S."/>
            <person name="Yan T."/>
            <person name="Shi P."/>
            <person name="Liu M."/>
            <person name="Fu X."/>
            <person name="Pan Q."/>
            <person name="Wang Y."/>
            <person name="Lv Z."/>
            <person name="Lu X."/>
            <person name="Zhang F."/>
            <person name="Jiang W."/>
            <person name="Ma Y."/>
            <person name="Chen M."/>
            <person name="Hao X."/>
            <person name="Li L."/>
            <person name="Tang Y."/>
            <person name="Lv G."/>
            <person name="Zhou Y."/>
            <person name="Sun X."/>
            <person name="Brodelius P.E."/>
            <person name="Rose J.K.C."/>
            <person name="Tang K."/>
        </authorList>
    </citation>
    <scope>NUCLEOTIDE SEQUENCE [LARGE SCALE GENOMIC DNA]</scope>
    <source>
        <strain evidence="2">cv. Huhao1</strain>
        <tissue evidence="1">Leaf</tissue>
    </source>
</reference>
<keyword evidence="1" id="KW-0808">Transferase</keyword>
<dbReference type="OrthoDB" id="1938430at2759"/>
<comment type="caution">
    <text evidence="1">The sequence shown here is derived from an EMBL/GenBank/DDBJ whole genome shotgun (WGS) entry which is preliminary data.</text>
</comment>
<organism evidence="1 2">
    <name type="scientific">Artemisia annua</name>
    <name type="common">Sweet wormwood</name>
    <dbReference type="NCBI Taxonomy" id="35608"/>
    <lineage>
        <taxon>Eukaryota</taxon>
        <taxon>Viridiplantae</taxon>
        <taxon>Streptophyta</taxon>
        <taxon>Embryophyta</taxon>
        <taxon>Tracheophyta</taxon>
        <taxon>Spermatophyta</taxon>
        <taxon>Magnoliopsida</taxon>
        <taxon>eudicotyledons</taxon>
        <taxon>Gunneridae</taxon>
        <taxon>Pentapetalae</taxon>
        <taxon>asterids</taxon>
        <taxon>campanulids</taxon>
        <taxon>Asterales</taxon>
        <taxon>Asteraceae</taxon>
        <taxon>Asteroideae</taxon>
        <taxon>Anthemideae</taxon>
        <taxon>Artemisiinae</taxon>
        <taxon>Artemisia</taxon>
    </lineage>
</organism>
<sequence>MSCPFCKRCKDSHSHLFFSCNFARRLWERLKIMAKLDDVSNSWAQIISSIVNRPAQNSIWSVIQRLVLGASVYFVWQERNLRLFGGHSRTVEELTKIVIDNVRLRLMGLKLKTTPDVIMAAEVWNFPIDKYFKSAMLSCNGVDWLSSPLSGSYDKRSWISTGFWKCNRVFKIANRYARSKGCMFSLIWRYESCRVTIGTGFVEMVLLDVLGDGSHLYWQYLSFVERLSWVF</sequence>
<dbReference type="PANTHER" id="PTHR33116:SF84">
    <property type="entry name" value="RNA-DIRECTED DNA POLYMERASE"/>
    <property type="match status" value="1"/>
</dbReference>
<name>A0A2U1LX01_ARTAN</name>
<dbReference type="GO" id="GO:0003964">
    <property type="term" value="F:RNA-directed DNA polymerase activity"/>
    <property type="evidence" value="ECO:0007669"/>
    <property type="project" value="UniProtKB-KW"/>
</dbReference>
<evidence type="ECO:0000313" key="2">
    <source>
        <dbReference type="Proteomes" id="UP000245207"/>
    </source>
</evidence>
<keyword evidence="1" id="KW-0695">RNA-directed DNA polymerase</keyword>
<dbReference type="Proteomes" id="UP000245207">
    <property type="component" value="Unassembled WGS sequence"/>
</dbReference>
<proteinExistence type="predicted"/>
<gene>
    <name evidence="1" type="ORF">CTI12_AA344450</name>
</gene>
<evidence type="ECO:0000313" key="1">
    <source>
        <dbReference type="EMBL" id="PWA53535.1"/>
    </source>
</evidence>
<dbReference type="AlphaFoldDB" id="A0A2U1LX01"/>
<keyword evidence="1" id="KW-0548">Nucleotidyltransferase</keyword>
<protein>
    <submittedName>
        <fullName evidence="1">Reverse transcriptase zinc-binding domain-containing protein</fullName>
    </submittedName>
</protein>
<accession>A0A2U1LX01</accession>
<dbReference type="EMBL" id="PKPP01007384">
    <property type="protein sequence ID" value="PWA53535.1"/>
    <property type="molecule type" value="Genomic_DNA"/>
</dbReference>